<evidence type="ECO:0008006" key="5">
    <source>
        <dbReference type="Google" id="ProtNLM"/>
    </source>
</evidence>
<protein>
    <recommendedName>
        <fullName evidence="5">HmuY family protein</fullName>
    </recommendedName>
</protein>
<name>A0A6M4MCA2_9ALTE</name>
<reference evidence="4" key="1">
    <citation type="submission" date="2014-12" db="EMBL/GenBank/DDBJ databases">
        <title>Complete genome sequence of a multi-drug resistant Klebsiella pneumoniae.</title>
        <authorList>
            <person name="Hua X."/>
            <person name="Chen Q."/>
            <person name="Li X."/>
            <person name="Feng Y."/>
            <person name="Ruan Z."/>
            <person name="Yu Y."/>
        </authorList>
    </citation>
    <scope>NUCLEOTIDE SEQUENCE [LARGE SCALE GENOMIC DNA]</scope>
    <source>
        <strain evidence="4">5.12</strain>
    </source>
</reference>
<dbReference type="CDD" id="cd12105">
    <property type="entry name" value="HmuY"/>
    <property type="match status" value="2"/>
</dbReference>
<dbReference type="InterPro" id="IPR025921">
    <property type="entry name" value="HmuY"/>
</dbReference>
<organism evidence="3 4">
    <name type="scientific">Alteromonas pelagimontana</name>
    <dbReference type="NCBI Taxonomy" id="1858656"/>
    <lineage>
        <taxon>Bacteria</taxon>
        <taxon>Pseudomonadati</taxon>
        <taxon>Pseudomonadota</taxon>
        <taxon>Gammaproteobacteria</taxon>
        <taxon>Alteromonadales</taxon>
        <taxon>Alteromonadaceae</taxon>
        <taxon>Alteromonas/Salinimonas group</taxon>
        <taxon>Alteromonas</taxon>
    </lineage>
</organism>
<evidence type="ECO:0000313" key="3">
    <source>
        <dbReference type="EMBL" id="QJR80657.1"/>
    </source>
</evidence>
<dbReference type="OrthoDB" id="335087at2"/>
<dbReference type="PROSITE" id="PS51257">
    <property type="entry name" value="PROKAR_LIPOPROTEIN"/>
    <property type="match status" value="1"/>
</dbReference>
<dbReference type="RefSeq" id="WP_075608045.1">
    <property type="nucleotide sequence ID" value="NZ_CP052766.1"/>
</dbReference>
<sequence>MKTPSWLFIIACIAMLTACGGSGSDSPATEPTPQIGSDEGTGNDDNTNPVVEGTIYGPYSTGSASEPATVYFDLDSGEVVDLSEAAAATDTQWDIAFRRTEVMVNTHQDTAVSVYFTGNNADFYDNAGEPIASSFLNATVDSELDDYLAVKAASIPAAEEFITDSESEVIGDTFYNYDMSTHVVTAADDVYYVVASDENYTKFRITDIQTEGRLLGELILGIAHQSSLDGASEFADEVSLNLNTVGCSEDIYVDFDTQQIVTAADGWDLSIPCGDGAAEFALTIPDDATVLKTDIATFAGIDAEAAPYYGFSANQVTRYAFDNQQWYYYDTTSHLLYSQFGVYLIKVGETTYKFQITSYYDDEGTSGNYSFRFDPVGE</sequence>
<dbReference type="Proteomes" id="UP000219285">
    <property type="component" value="Chromosome"/>
</dbReference>
<evidence type="ECO:0000313" key="4">
    <source>
        <dbReference type="Proteomes" id="UP000219285"/>
    </source>
</evidence>
<feature type="signal peptide" evidence="2">
    <location>
        <begin position="1"/>
        <end position="20"/>
    </location>
</feature>
<evidence type="ECO:0000256" key="1">
    <source>
        <dbReference type="SAM" id="MobiDB-lite"/>
    </source>
</evidence>
<keyword evidence="4" id="KW-1185">Reference proteome</keyword>
<keyword evidence="2" id="KW-0732">Signal</keyword>
<feature type="chain" id="PRO_5028982167" description="HmuY family protein" evidence="2">
    <location>
        <begin position="21"/>
        <end position="378"/>
    </location>
</feature>
<gene>
    <name evidence="3" type="ORF">CA267_007615</name>
</gene>
<dbReference type="AlphaFoldDB" id="A0A6M4MCA2"/>
<feature type="region of interest" description="Disordered" evidence="1">
    <location>
        <begin position="22"/>
        <end position="58"/>
    </location>
</feature>
<proteinExistence type="predicted"/>
<dbReference type="Pfam" id="PF14064">
    <property type="entry name" value="HmuY"/>
    <property type="match status" value="1"/>
</dbReference>
<feature type="compositionally biased region" description="Polar residues" evidence="1">
    <location>
        <begin position="24"/>
        <end position="35"/>
    </location>
</feature>
<dbReference type="EMBL" id="CP052766">
    <property type="protein sequence ID" value="QJR80657.1"/>
    <property type="molecule type" value="Genomic_DNA"/>
</dbReference>
<reference evidence="3 4" key="2">
    <citation type="submission" date="2020-04" db="EMBL/GenBank/DDBJ databases">
        <title>Complete genome sequence of Alteromonas pelagimontana 5.12T.</title>
        <authorList>
            <person name="Sinha R.K."/>
            <person name="Krishnan K.P."/>
            <person name="Kurian J.P."/>
        </authorList>
    </citation>
    <scope>NUCLEOTIDE SEQUENCE [LARGE SCALE GENOMIC DNA]</scope>
    <source>
        <strain evidence="3 4">5.12</strain>
    </source>
</reference>
<accession>A0A6M4MCA2</accession>
<evidence type="ECO:0000256" key="2">
    <source>
        <dbReference type="SAM" id="SignalP"/>
    </source>
</evidence>
<dbReference type="KEGG" id="apel:CA267_007615"/>